<dbReference type="RefSeq" id="WP_193830534.1">
    <property type="nucleotide sequence ID" value="NZ_CAXOSG010000052.1"/>
</dbReference>
<dbReference type="NCBIfam" id="NF041471">
    <property type="entry name" value="phage_reg_YmfL"/>
    <property type="match status" value="1"/>
</dbReference>
<protein>
    <submittedName>
        <fullName evidence="1">Uncharacterized protein</fullName>
    </submittedName>
</protein>
<name>A0A8I0U748_MORMO</name>
<comment type="caution">
    <text evidence="1">The sequence shown here is derived from an EMBL/GenBank/DDBJ whole genome shotgun (WGS) entry which is preliminary data.</text>
</comment>
<dbReference type="InterPro" id="IPR048188">
    <property type="entry name" value="YmfL-like"/>
</dbReference>
<evidence type="ECO:0000313" key="2">
    <source>
        <dbReference type="Proteomes" id="UP000650477"/>
    </source>
</evidence>
<organism evidence="1 2">
    <name type="scientific">Morganella morganii</name>
    <name type="common">Proteus morganii</name>
    <dbReference type="NCBI Taxonomy" id="582"/>
    <lineage>
        <taxon>Bacteria</taxon>
        <taxon>Pseudomonadati</taxon>
        <taxon>Pseudomonadota</taxon>
        <taxon>Gammaproteobacteria</taxon>
        <taxon>Enterobacterales</taxon>
        <taxon>Morganellaceae</taxon>
        <taxon>Morganella</taxon>
    </lineage>
</organism>
<dbReference type="EMBL" id="PKLF01000056">
    <property type="protein sequence ID" value="MBE8614817.1"/>
    <property type="molecule type" value="Genomic_DNA"/>
</dbReference>
<gene>
    <name evidence="1" type="ORF">CYG68_21080</name>
</gene>
<sequence>MKNESLKEVVREMCGVIPGGRDAMAGALGLSITSFNNRFYEKNGCRFFDHHDLMMMQEVSGTVLYAEYVAAESGMLLVDGPVCDTLDRTDLFERGIKTSVMRGSVDICIGKAIEDGEITEDEAKEIRTAHNKHMQARTEEVESTIILYTRAPKG</sequence>
<accession>A0A8I0U748</accession>
<evidence type="ECO:0000313" key="1">
    <source>
        <dbReference type="EMBL" id="MBE8614817.1"/>
    </source>
</evidence>
<dbReference type="Proteomes" id="UP000650477">
    <property type="component" value="Unassembled WGS sequence"/>
</dbReference>
<dbReference type="AlphaFoldDB" id="A0A8I0U748"/>
<reference evidence="1" key="1">
    <citation type="submission" date="2017-12" db="EMBL/GenBank/DDBJ databases">
        <title>Genome sequencing and analysis.</title>
        <authorList>
            <person name="Huang Y.-T."/>
        </authorList>
    </citation>
    <scope>NUCLEOTIDE SEQUENCE</scope>
    <source>
        <strain evidence="1">VGH116</strain>
    </source>
</reference>
<proteinExistence type="predicted"/>